<evidence type="ECO:0000313" key="2">
    <source>
        <dbReference type="EMBL" id="CAJ73460.1"/>
    </source>
</evidence>
<gene>
    <name evidence="3" type="ORF">KsCSTR_26570</name>
    <name evidence="4" type="ORF">KSMBR1_3942</name>
    <name evidence="2" type="ORF">kuste2710</name>
</gene>
<evidence type="ECO:0000313" key="6">
    <source>
        <dbReference type="Proteomes" id="UP000501926"/>
    </source>
</evidence>
<dbReference type="AlphaFoldDB" id="Q1Q7A3"/>
<reference evidence="2" key="2">
    <citation type="submission" date="2006-01" db="EMBL/GenBank/DDBJ databases">
        <authorList>
            <person name="Genoscope"/>
        </authorList>
    </citation>
    <scope>NUCLEOTIDE SEQUENCE</scope>
</reference>
<proteinExistence type="predicted"/>
<dbReference type="KEGG" id="kst:KSMBR1_3942"/>
<keyword evidence="5" id="KW-1185">Reference proteome</keyword>
<evidence type="ECO:0000313" key="5">
    <source>
        <dbReference type="Proteomes" id="UP000221734"/>
    </source>
</evidence>
<protein>
    <submittedName>
        <fullName evidence="4">Phosphatidylinositol 3- and 4-kinase</fullName>
    </submittedName>
    <submittedName>
        <fullName evidence="3">Phosphatidylinositol 3-and 4-kinase</fullName>
    </submittedName>
</protein>
<reference evidence="4" key="4">
    <citation type="submission" date="2017-10" db="EMBL/GenBank/DDBJ databases">
        <authorList>
            <person name="Banno H."/>
            <person name="Chua N.-H."/>
        </authorList>
    </citation>
    <scope>NUCLEOTIDE SEQUENCE [LARGE SCALE GENOMIC DNA]</scope>
    <source>
        <strain evidence="4">Kuenenia_mbr1_ru-nijmegen</strain>
    </source>
</reference>
<evidence type="ECO:0000313" key="4">
    <source>
        <dbReference type="EMBL" id="SOH06414.1"/>
    </source>
</evidence>
<organism evidence="2">
    <name type="scientific">Kuenenia stuttgartiensis</name>
    <dbReference type="NCBI Taxonomy" id="174633"/>
    <lineage>
        <taxon>Bacteria</taxon>
        <taxon>Pseudomonadati</taxon>
        <taxon>Planctomycetota</taxon>
        <taxon>Candidatus Brocadiia</taxon>
        <taxon>Candidatus Brocadiales</taxon>
        <taxon>Candidatus Brocadiaceae</taxon>
        <taxon>Candidatus Kuenenia</taxon>
    </lineage>
</organism>
<name>Q1Q7A3_KUEST</name>
<feature type="domain" description="PI3K/PI4K catalytic" evidence="1">
    <location>
        <begin position="99"/>
        <end position="236"/>
    </location>
</feature>
<accession>Q1Q7A3</accession>
<dbReference type="Pfam" id="PF00454">
    <property type="entry name" value="PI3_PI4_kinase"/>
    <property type="match status" value="1"/>
</dbReference>
<keyword evidence="3" id="KW-0808">Transferase</keyword>
<dbReference type="InterPro" id="IPR036940">
    <property type="entry name" value="PI3/4_kinase_cat_sf"/>
</dbReference>
<reference evidence="2" key="1">
    <citation type="journal article" date="2006" name="Nature">
        <title>Deciphering the evolution and metabolism of an anammox bacterium from a community genome.</title>
        <authorList>
            <person name="Strous M."/>
            <person name="Pelletier E."/>
            <person name="Mangenot S."/>
            <person name="Rattei T."/>
            <person name="Lehner A."/>
            <person name="Taylor M.W."/>
            <person name="Horn M."/>
            <person name="Daims H."/>
            <person name="Bartol-Mavel D."/>
            <person name="Wincker P."/>
            <person name="Barbe V."/>
            <person name="Fonknechten N."/>
            <person name="Vallenet D."/>
            <person name="Segurens B."/>
            <person name="Schenowitz-Truong C."/>
            <person name="Medigue C."/>
            <person name="Collingro A."/>
            <person name="Snel B."/>
            <person name="Dutilh B.E."/>
            <person name="OpDenCamp H.J.M."/>
            <person name="vanDerDrift C."/>
            <person name="Cirpus I."/>
            <person name="vanDePas-Schoonen K.T."/>
            <person name="Harhangi H.R."/>
            <person name="vanNiftrik L."/>
            <person name="Schmid M."/>
            <person name="Keltjens J."/>
            <person name="vanDeVossenberg J."/>
            <person name="Kartal B."/>
            <person name="Meier H."/>
            <person name="Frishman D."/>
            <person name="Huynen M.A."/>
            <person name="Mewes H."/>
            <person name="Weissenbach J."/>
            <person name="Jetten M.S.M."/>
            <person name="Wagner M."/>
            <person name="LePaslier D."/>
        </authorList>
    </citation>
    <scope>NUCLEOTIDE SEQUENCE</scope>
</reference>
<dbReference type="EMBL" id="CP049055">
    <property type="protein sequence ID" value="QII12036.1"/>
    <property type="molecule type" value="Genomic_DNA"/>
</dbReference>
<sequence>MDSHKHTDNFSKNELERDIFGSIKDKEIENVECERWMGGPRGPEKITFRDGSIAMFKCDIRHYWMADNPDTPIRETIVYKIDTIVGLGLVPKTMVIDDTINNIRYNGSIQEWVKNAKDGYQIDKMTRKEREDYQRLLIFDFIIGNSDRHLGNILFTSDDKIHAIDNNACLVIGKDEDLLAFPDAIIDFFNKKTITDIPHVVELIETFYKNKKIILNLIGKYVHDNTKLAQLMVESRINYLFNMLKKKQPFPRKYLEWRKGLSAEIQRILSQNQSSFPMYLTLTALSQLAVWG</sequence>
<dbReference type="SUPFAM" id="SSF56112">
    <property type="entry name" value="Protein kinase-like (PK-like)"/>
    <property type="match status" value="1"/>
</dbReference>
<dbReference type="Gene3D" id="1.10.1070.11">
    <property type="entry name" value="Phosphatidylinositol 3-/4-kinase, catalytic domain"/>
    <property type="match status" value="1"/>
</dbReference>
<dbReference type="Proteomes" id="UP000221734">
    <property type="component" value="Chromosome Kuenenia_stuttgartiensis_MBR1"/>
</dbReference>
<dbReference type="EMBL" id="LT934425">
    <property type="protein sequence ID" value="SOH06414.1"/>
    <property type="molecule type" value="Genomic_DNA"/>
</dbReference>
<dbReference type="GO" id="GO:0016301">
    <property type="term" value="F:kinase activity"/>
    <property type="evidence" value="ECO:0007669"/>
    <property type="project" value="UniProtKB-KW"/>
</dbReference>
<dbReference type="InterPro" id="IPR011009">
    <property type="entry name" value="Kinase-like_dom_sf"/>
</dbReference>
<evidence type="ECO:0000313" key="3">
    <source>
        <dbReference type="EMBL" id="QII12036.1"/>
    </source>
</evidence>
<dbReference type="InterPro" id="IPR000403">
    <property type="entry name" value="PI3/4_kinase_cat_dom"/>
</dbReference>
<dbReference type="EMBL" id="CT573071">
    <property type="protein sequence ID" value="CAJ73460.1"/>
    <property type="molecule type" value="Genomic_DNA"/>
</dbReference>
<reference evidence="3 6" key="5">
    <citation type="submission" date="2020-02" db="EMBL/GenBank/DDBJ databases">
        <title>Newly sequenced genome of strain CSTR1 showed variability in Candidatus Kuenenia stuttgartiensis genomes.</title>
        <authorList>
            <person name="Ding C."/>
            <person name="Adrian L."/>
        </authorList>
    </citation>
    <scope>NUCLEOTIDE SEQUENCE [LARGE SCALE GENOMIC DNA]</scope>
    <source>
        <strain evidence="3 6">CSTR1</strain>
    </source>
</reference>
<dbReference type="RefSeq" id="WP_099326820.1">
    <property type="nucleotide sequence ID" value="NZ_CP049055.1"/>
</dbReference>
<keyword evidence="3" id="KW-0418">Kinase</keyword>
<dbReference type="Proteomes" id="UP000501926">
    <property type="component" value="Chromosome"/>
</dbReference>
<evidence type="ECO:0000259" key="1">
    <source>
        <dbReference type="Pfam" id="PF00454"/>
    </source>
</evidence>
<reference evidence="5" key="3">
    <citation type="submission" date="2017-10" db="EMBL/GenBank/DDBJ databases">
        <authorList>
            <person name="Frank J."/>
        </authorList>
    </citation>
    <scope>NUCLEOTIDE SEQUENCE [LARGE SCALE GENOMIC DNA]</scope>
</reference>
<dbReference type="OrthoDB" id="9812605at2"/>